<protein>
    <submittedName>
        <fullName evidence="2">Uncharacterized protein</fullName>
    </submittedName>
</protein>
<keyword evidence="1" id="KW-0472">Membrane</keyword>
<organism evidence="2 3">
    <name type="scientific">Rangifer tarandus platyrhynchus</name>
    <name type="common">Svalbard reindeer</name>
    <dbReference type="NCBI Taxonomy" id="3082113"/>
    <lineage>
        <taxon>Eukaryota</taxon>
        <taxon>Metazoa</taxon>
        <taxon>Chordata</taxon>
        <taxon>Craniata</taxon>
        <taxon>Vertebrata</taxon>
        <taxon>Euteleostomi</taxon>
        <taxon>Mammalia</taxon>
        <taxon>Eutheria</taxon>
        <taxon>Laurasiatheria</taxon>
        <taxon>Artiodactyla</taxon>
        <taxon>Ruminantia</taxon>
        <taxon>Pecora</taxon>
        <taxon>Cervidae</taxon>
        <taxon>Odocoileinae</taxon>
        <taxon>Rangifer</taxon>
    </lineage>
</organism>
<dbReference type="Proteomes" id="UP001176941">
    <property type="component" value="Chromosome 9"/>
</dbReference>
<proteinExistence type="predicted"/>
<evidence type="ECO:0000313" key="3">
    <source>
        <dbReference type="Proteomes" id="UP001176941"/>
    </source>
</evidence>
<keyword evidence="1" id="KW-1133">Transmembrane helix</keyword>
<accession>A0ABN8ZZA8</accession>
<feature type="transmembrane region" description="Helical" evidence="1">
    <location>
        <begin position="65"/>
        <end position="91"/>
    </location>
</feature>
<gene>
    <name evidence="2" type="ORF">MRATA1EN1_LOCUS28257</name>
</gene>
<keyword evidence="3" id="KW-1185">Reference proteome</keyword>
<evidence type="ECO:0000313" key="2">
    <source>
        <dbReference type="EMBL" id="CAI9179295.1"/>
    </source>
</evidence>
<name>A0ABN8ZZA8_RANTA</name>
<keyword evidence="1" id="KW-0812">Transmembrane</keyword>
<evidence type="ECO:0000256" key="1">
    <source>
        <dbReference type="SAM" id="Phobius"/>
    </source>
</evidence>
<feature type="transmembrane region" description="Helical" evidence="1">
    <location>
        <begin position="27"/>
        <end position="53"/>
    </location>
</feature>
<sequence>MTNNMTFLKGEHGKIQKCKHVSKRSTLCCLFFQVVFGECFLLVSMGFLCSFNLLCVLWDDSGRFLLVNIFQLLLIFIINDVPVNTLLYVPVNVHDFFKSRYQVVELLDKFCAFLILIDPTNGASKWLTTFPSNTLWLVMYENTAFFSFIRLNFG</sequence>
<reference evidence="2" key="1">
    <citation type="submission" date="2023-04" db="EMBL/GenBank/DDBJ databases">
        <authorList>
            <consortium name="ELIXIR-Norway"/>
        </authorList>
    </citation>
    <scope>NUCLEOTIDE SEQUENCE [LARGE SCALE GENOMIC DNA]</scope>
</reference>
<dbReference type="EMBL" id="OX459945">
    <property type="protein sequence ID" value="CAI9179295.1"/>
    <property type="molecule type" value="Genomic_DNA"/>
</dbReference>